<keyword evidence="4" id="KW-0902">Two-component regulatory system</keyword>
<dbReference type="InterPro" id="IPR014710">
    <property type="entry name" value="RmlC-like_jellyroll"/>
</dbReference>
<dbReference type="PANTHER" id="PTHR43065">
    <property type="entry name" value="SENSOR HISTIDINE KINASE"/>
    <property type="match status" value="1"/>
</dbReference>
<dbReference type="InterPro" id="IPR003594">
    <property type="entry name" value="HATPase_dom"/>
</dbReference>
<dbReference type="InterPro" id="IPR005467">
    <property type="entry name" value="His_kinase_dom"/>
</dbReference>
<organism evidence="7 8">
    <name type="scientific">Streptomyces purpurascens</name>
    <dbReference type="NCBI Taxonomy" id="1924"/>
    <lineage>
        <taxon>Bacteria</taxon>
        <taxon>Bacillati</taxon>
        <taxon>Actinomycetota</taxon>
        <taxon>Actinomycetes</taxon>
        <taxon>Kitasatosporales</taxon>
        <taxon>Streptomycetaceae</taxon>
        <taxon>Streptomyces</taxon>
    </lineage>
</organism>
<evidence type="ECO:0000313" key="8">
    <source>
        <dbReference type="Proteomes" id="UP001621512"/>
    </source>
</evidence>
<evidence type="ECO:0000256" key="1">
    <source>
        <dbReference type="ARBA" id="ARBA00000085"/>
    </source>
</evidence>
<reference evidence="7 8" key="1">
    <citation type="submission" date="2022-10" db="EMBL/GenBank/DDBJ databases">
        <title>The complete genomes of actinobacterial strains from the NBC collection.</title>
        <authorList>
            <person name="Joergensen T.S."/>
            <person name="Alvarez Arevalo M."/>
            <person name="Sterndorff E.B."/>
            <person name="Faurdal D."/>
            <person name="Vuksanovic O."/>
            <person name="Mourched A.-S."/>
            <person name="Charusanti P."/>
            <person name="Shaw S."/>
            <person name="Blin K."/>
            <person name="Weber T."/>
        </authorList>
    </citation>
    <scope>NUCLEOTIDE SEQUENCE [LARGE SCALE GENOMIC DNA]</scope>
    <source>
        <strain evidence="7 8">NBC_00017</strain>
    </source>
</reference>
<dbReference type="RefSeq" id="WP_359894440.1">
    <property type="nucleotide sequence ID" value="NZ_CP108341.1"/>
</dbReference>
<dbReference type="InterPro" id="IPR004358">
    <property type="entry name" value="Sig_transdc_His_kin-like_C"/>
</dbReference>
<comment type="catalytic activity">
    <reaction evidence="1">
        <text>ATP + protein L-histidine = ADP + protein N-phospho-L-histidine.</text>
        <dbReference type="EC" id="2.7.13.3"/>
    </reaction>
</comment>
<keyword evidence="7" id="KW-0067">ATP-binding</keyword>
<dbReference type="SUPFAM" id="SSF55874">
    <property type="entry name" value="ATPase domain of HSP90 chaperone/DNA topoisomerase II/histidine kinase"/>
    <property type="match status" value="1"/>
</dbReference>
<evidence type="ECO:0000259" key="6">
    <source>
        <dbReference type="PROSITE" id="PS50109"/>
    </source>
</evidence>
<protein>
    <recommendedName>
        <fullName evidence="2">histidine kinase</fullName>
        <ecNumber evidence="2">2.7.13.3</ecNumber>
    </recommendedName>
</protein>
<feature type="domain" description="Histidine kinase" evidence="6">
    <location>
        <begin position="296"/>
        <end position="475"/>
    </location>
</feature>
<dbReference type="Gene3D" id="2.60.120.10">
    <property type="entry name" value="Jelly Rolls"/>
    <property type="match status" value="1"/>
</dbReference>
<dbReference type="InterPro" id="IPR018490">
    <property type="entry name" value="cNMP-bd_dom_sf"/>
</dbReference>
<dbReference type="SUPFAM" id="SSF51206">
    <property type="entry name" value="cAMP-binding domain-like"/>
    <property type="match status" value="1"/>
</dbReference>
<evidence type="ECO:0000313" key="7">
    <source>
        <dbReference type="EMBL" id="WTW24788.1"/>
    </source>
</evidence>
<sequence>MSGQSMPCSPQEIGALFLFEKLTPEQLGRLCGEGRVERFEPGPVYTEGEPATCFYVMLEGTVVLYRRVGGDDVEVTRTSQRGVYAGSMQAYLGDRVRQVYNNSMRVTEPTRFFVLPADTFADIMQEWFPMAVHLLEGLFFGSKSTQRAIGQRERLLALGSLSAGLTHELNNPAAAAVRATATLRERVGKMRHKLAIIAQGSYSPEVMANLIDLQERTAERVAKAPTLSPLEASDREDALSDWLDDQGIPDGWRIAPTFVQAGLDVDWLDQVAAAVDEEILPSAIGWLNYTVETELLMDEINDSTTRISHLVDAAKQYSQLDRAPFQNADVHELLDSTLLMLSGKIGKQIKVVKEYDRTLPSIPAYPAELNQVWTNLIDNAVSAINSAGGEGTLTVRTAPDHDRLLVEFRDTGVGIPAADQGRIFDPFFTTKPVGEGTGLGLDISWRIVVNKHHGSLQVESEPGDTRFQVLLPLTSVEEEPS</sequence>
<dbReference type="EC" id="2.7.13.3" evidence="2"/>
<dbReference type="PRINTS" id="PR00344">
    <property type="entry name" value="BCTRLSENSOR"/>
</dbReference>
<dbReference type="PANTHER" id="PTHR43065:SF48">
    <property type="entry name" value="HISTIDINE KINASE"/>
    <property type="match status" value="1"/>
</dbReference>
<keyword evidence="7" id="KW-0547">Nucleotide-binding</keyword>
<dbReference type="Proteomes" id="UP001621512">
    <property type="component" value="Chromosome"/>
</dbReference>
<feature type="domain" description="Cyclic nucleotide-binding" evidence="5">
    <location>
        <begin position="18"/>
        <end position="124"/>
    </location>
</feature>
<evidence type="ECO:0000256" key="2">
    <source>
        <dbReference type="ARBA" id="ARBA00012438"/>
    </source>
</evidence>
<dbReference type="InterPro" id="IPR036890">
    <property type="entry name" value="HATPase_C_sf"/>
</dbReference>
<name>A0ABZ1MA49_STREF</name>
<dbReference type="PROSITE" id="PS50042">
    <property type="entry name" value="CNMP_BINDING_3"/>
    <property type="match status" value="1"/>
</dbReference>
<keyword evidence="3" id="KW-0418">Kinase</keyword>
<gene>
    <name evidence="7" type="ORF">OHU35_01455</name>
</gene>
<dbReference type="GO" id="GO:0005524">
    <property type="term" value="F:ATP binding"/>
    <property type="evidence" value="ECO:0007669"/>
    <property type="project" value="UniProtKB-KW"/>
</dbReference>
<evidence type="ECO:0000259" key="5">
    <source>
        <dbReference type="PROSITE" id="PS50042"/>
    </source>
</evidence>
<keyword evidence="8" id="KW-1185">Reference proteome</keyword>
<dbReference type="Pfam" id="PF00027">
    <property type="entry name" value="cNMP_binding"/>
    <property type="match status" value="1"/>
</dbReference>
<dbReference type="PROSITE" id="PS50109">
    <property type="entry name" value="HIS_KIN"/>
    <property type="match status" value="1"/>
</dbReference>
<evidence type="ECO:0000256" key="4">
    <source>
        <dbReference type="ARBA" id="ARBA00023012"/>
    </source>
</evidence>
<proteinExistence type="predicted"/>
<evidence type="ECO:0000256" key="3">
    <source>
        <dbReference type="ARBA" id="ARBA00022777"/>
    </source>
</evidence>
<dbReference type="Gene3D" id="1.10.287.130">
    <property type="match status" value="1"/>
</dbReference>
<dbReference type="CDD" id="cd00038">
    <property type="entry name" value="CAP_ED"/>
    <property type="match status" value="1"/>
</dbReference>
<dbReference type="SMART" id="SM00100">
    <property type="entry name" value="cNMP"/>
    <property type="match status" value="1"/>
</dbReference>
<dbReference type="Gene3D" id="3.30.565.10">
    <property type="entry name" value="Histidine kinase-like ATPase, C-terminal domain"/>
    <property type="match status" value="1"/>
</dbReference>
<dbReference type="Pfam" id="PF02518">
    <property type="entry name" value="HATPase_c"/>
    <property type="match status" value="1"/>
</dbReference>
<keyword evidence="3" id="KW-0808">Transferase</keyword>
<dbReference type="InterPro" id="IPR000595">
    <property type="entry name" value="cNMP-bd_dom"/>
</dbReference>
<accession>A0ABZ1MA49</accession>
<dbReference type="EMBL" id="CP108341">
    <property type="protein sequence ID" value="WTW24788.1"/>
    <property type="molecule type" value="Genomic_DNA"/>
</dbReference>
<dbReference type="SMART" id="SM00387">
    <property type="entry name" value="HATPase_c"/>
    <property type="match status" value="1"/>
</dbReference>